<sequence length="394" mass="43349">MSESGLSAAALLDEIHSESLQTFLSSVRAGTSPPGLTQIPALDIYLASAVNSRPTARKWPLNKGDVLEVQGPAASGKTHFIYHMLVACLLPETRLDMELGGWGKAAILFDADGKFSIHRLHELLVSRLKSFLGDDDSMDNGVSTEDLATECLQHLHVFRPTSSAQLAITLLNLPHYHATDSRLQRKEIGVLAIDSMSAFYWRDRYTLEQLRDAADSQTRTNLPPSPLLHVLKGLANFRTSHRPVILMTNWGLNPIARASGSGESGLPFYRQHLHPFPAPFEPHGAADALFSLEASQRTEENATLRDGGHSRLSHSILPLHHHITLHPYPIDPFPASFSLTDALRHENMRAFLVKKGEIRGSVRTPGPPEALTGEFTFRIGERAVLVDPDEEPGS</sequence>
<dbReference type="GO" id="GO:0033063">
    <property type="term" value="C:Rad51B-Rad51C-Rad51D-XRCC2 complex"/>
    <property type="evidence" value="ECO:0007669"/>
    <property type="project" value="InterPro"/>
</dbReference>
<dbReference type="GO" id="GO:0042148">
    <property type="term" value="P:DNA strand invasion"/>
    <property type="evidence" value="ECO:0007669"/>
    <property type="project" value="TreeGrafter"/>
</dbReference>
<dbReference type="GO" id="GO:0005815">
    <property type="term" value="C:microtubule organizing center"/>
    <property type="evidence" value="ECO:0007669"/>
    <property type="project" value="TreeGrafter"/>
</dbReference>
<dbReference type="OMA" id="YRQHLHP"/>
<proteinExistence type="predicted"/>
<dbReference type="OrthoDB" id="420422at2759"/>
<dbReference type="CDD" id="cd19490">
    <property type="entry name" value="XRCC2"/>
    <property type="match status" value="1"/>
</dbReference>
<gene>
    <name evidence="1" type="ORF">BN946_scf184868.g29</name>
</gene>
<dbReference type="InterPro" id="IPR027417">
    <property type="entry name" value="P-loop_NTPase"/>
</dbReference>
<dbReference type="Proteomes" id="UP000029665">
    <property type="component" value="Unassembled WGS sequence"/>
</dbReference>
<dbReference type="AlphaFoldDB" id="A0A060SQF7"/>
<dbReference type="PANTHER" id="PTHR46644">
    <property type="entry name" value="DNA REPAIR PROTEIN XRCC2"/>
    <property type="match status" value="1"/>
</dbReference>
<dbReference type="EMBL" id="CCBP010000392">
    <property type="protein sequence ID" value="CDO76615.1"/>
    <property type="molecule type" value="Genomic_DNA"/>
</dbReference>
<dbReference type="GO" id="GO:0005657">
    <property type="term" value="C:replication fork"/>
    <property type="evidence" value="ECO:0007669"/>
    <property type="project" value="InterPro"/>
</dbReference>
<keyword evidence="2" id="KW-1185">Reference proteome</keyword>
<dbReference type="PANTHER" id="PTHR46644:SF2">
    <property type="entry name" value="DNA REPAIR PROTEIN XRCC2"/>
    <property type="match status" value="1"/>
</dbReference>
<name>A0A060SQF7_PYCCI</name>
<dbReference type="STRING" id="5643.A0A060SQF7"/>
<protein>
    <submittedName>
        <fullName evidence="1">Uncharacterized protein</fullName>
    </submittedName>
</protein>
<dbReference type="GO" id="GO:0000400">
    <property type="term" value="F:four-way junction DNA binding"/>
    <property type="evidence" value="ECO:0007669"/>
    <property type="project" value="TreeGrafter"/>
</dbReference>
<comment type="caution">
    <text evidence="1">The sequence shown here is derived from an EMBL/GenBank/DDBJ whole genome shotgun (WGS) entry which is preliminary data.</text>
</comment>
<dbReference type="InterPro" id="IPR030547">
    <property type="entry name" value="XRCC2"/>
</dbReference>
<dbReference type="Gene3D" id="3.40.50.300">
    <property type="entry name" value="P-loop containing nucleotide triphosphate hydrolases"/>
    <property type="match status" value="1"/>
</dbReference>
<reference evidence="1" key="1">
    <citation type="submission" date="2014-01" db="EMBL/GenBank/DDBJ databases">
        <title>The genome of the white-rot fungus Pycnoporus cinnabarinus: a basidiomycete model with a versatile arsenal for lignocellulosic biomass breakdown.</title>
        <authorList>
            <person name="Levasseur A."/>
            <person name="Lomascolo A."/>
            <person name="Ruiz-Duenas F.J."/>
            <person name="Uzan E."/>
            <person name="Piumi F."/>
            <person name="Kues U."/>
            <person name="Ram A.F.J."/>
            <person name="Murat C."/>
            <person name="Haon M."/>
            <person name="Benoit I."/>
            <person name="Arfi Y."/>
            <person name="Chevret D."/>
            <person name="Drula E."/>
            <person name="Kwon M.J."/>
            <person name="Gouret P."/>
            <person name="Lesage-Meessen L."/>
            <person name="Lombard V."/>
            <person name="Mariette J."/>
            <person name="Noirot C."/>
            <person name="Park J."/>
            <person name="Patyshakuliyeva A."/>
            <person name="Wieneger R.A.B."/>
            <person name="Wosten H.A.B."/>
            <person name="Martin F."/>
            <person name="Coutinho P.M."/>
            <person name="de Vries R."/>
            <person name="Martinez A.T."/>
            <person name="Klopp C."/>
            <person name="Pontarotti P."/>
            <person name="Henrissat B."/>
            <person name="Record E."/>
        </authorList>
    </citation>
    <scope>NUCLEOTIDE SEQUENCE [LARGE SCALE GENOMIC DNA]</scope>
    <source>
        <strain evidence="1">BRFM137</strain>
    </source>
</reference>
<dbReference type="HOGENOM" id="CLU_060999_1_0_1"/>
<dbReference type="GO" id="GO:0000724">
    <property type="term" value="P:double-strand break repair via homologous recombination"/>
    <property type="evidence" value="ECO:0007669"/>
    <property type="project" value="InterPro"/>
</dbReference>
<evidence type="ECO:0000313" key="2">
    <source>
        <dbReference type="Proteomes" id="UP000029665"/>
    </source>
</evidence>
<dbReference type="SUPFAM" id="SSF52540">
    <property type="entry name" value="P-loop containing nucleoside triphosphate hydrolases"/>
    <property type="match status" value="1"/>
</dbReference>
<evidence type="ECO:0000313" key="1">
    <source>
        <dbReference type="EMBL" id="CDO76615.1"/>
    </source>
</evidence>
<accession>A0A060SQF7</accession>
<organism evidence="1 2">
    <name type="scientific">Pycnoporus cinnabarinus</name>
    <name type="common">Cinnabar-red polypore</name>
    <name type="synonym">Trametes cinnabarina</name>
    <dbReference type="NCBI Taxonomy" id="5643"/>
    <lineage>
        <taxon>Eukaryota</taxon>
        <taxon>Fungi</taxon>
        <taxon>Dikarya</taxon>
        <taxon>Basidiomycota</taxon>
        <taxon>Agaricomycotina</taxon>
        <taxon>Agaricomycetes</taxon>
        <taxon>Polyporales</taxon>
        <taxon>Polyporaceae</taxon>
        <taxon>Trametes</taxon>
    </lineage>
</organism>